<feature type="region of interest" description="Disordered" evidence="1">
    <location>
        <begin position="162"/>
        <end position="235"/>
    </location>
</feature>
<feature type="compositionally biased region" description="Basic and acidic residues" evidence="1">
    <location>
        <begin position="188"/>
        <end position="215"/>
    </location>
</feature>
<dbReference type="EMBL" id="BKCJ010009331">
    <property type="protein sequence ID" value="GEU86473.1"/>
    <property type="molecule type" value="Genomic_DNA"/>
</dbReference>
<protein>
    <recommendedName>
        <fullName evidence="3">Gag-Pol polyprotein</fullName>
    </recommendedName>
</protein>
<evidence type="ECO:0000256" key="1">
    <source>
        <dbReference type="SAM" id="MobiDB-lite"/>
    </source>
</evidence>
<dbReference type="AlphaFoldDB" id="A0A6L2NJW0"/>
<evidence type="ECO:0000313" key="2">
    <source>
        <dbReference type="EMBL" id="GEU86473.1"/>
    </source>
</evidence>
<name>A0A6L2NJW0_TANCI</name>
<organism evidence="2">
    <name type="scientific">Tanacetum cinerariifolium</name>
    <name type="common">Dalmatian daisy</name>
    <name type="synonym">Chrysanthemum cinerariifolium</name>
    <dbReference type="NCBI Taxonomy" id="118510"/>
    <lineage>
        <taxon>Eukaryota</taxon>
        <taxon>Viridiplantae</taxon>
        <taxon>Streptophyta</taxon>
        <taxon>Embryophyta</taxon>
        <taxon>Tracheophyta</taxon>
        <taxon>Spermatophyta</taxon>
        <taxon>Magnoliopsida</taxon>
        <taxon>eudicotyledons</taxon>
        <taxon>Gunneridae</taxon>
        <taxon>Pentapetalae</taxon>
        <taxon>asterids</taxon>
        <taxon>campanulids</taxon>
        <taxon>Asterales</taxon>
        <taxon>Asteraceae</taxon>
        <taxon>Asteroideae</taxon>
        <taxon>Anthemideae</taxon>
        <taxon>Anthemidinae</taxon>
        <taxon>Tanacetum</taxon>
    </lineage>
</organism>
<comment type="caution">
    <text evidence="2">The sequence shown here is derived from an EMBL/GenBank/DDBJ whole genome shotgun (WGS) entry which is preliminary data.</text>
</comment>
<sequence>MPTAELAAAVPLAQWNRLCCRWNRPLQTRLWDALARHMLSSQYGEHDRKAAVLYEYETFKATEGELLLDTYIRYLQVINDLKKCGYSKDNCELNFKFLNNLQLEWKQYAIMMRQNKKLLDINIDALYNILKQNQGDVNDAMKSKKKAVVITSDPLALVAEQTKGSKRKKKVPTNNNLRTSSATSLANKKQEYVKSDDKKEEKKVNEKKRDMSKVKDKCKHGLHGSHKKVLSDSEASSSSFDDKIAEVSYYTSESESKYEYETLDYYDNSTTYGLFVDNNDDQEIFHYSNEIFSENLIETQVDHNESGVTHNDSEDVAKLINQMIKEFDKKIVKSHKRIEKTNQQSKIFKNQTKFLQEKCDVLQNQTNTFEVKNNELNEQIKVLIAKNDDFLA</sequence>
<evidence type="ECO:0008006" key="3">
    <source>
        <dbReference type="Google" id="ProtNLM"/>
    </source>
</evidence>
<feature type="compositionally biased region" description="Polar residues" evidence="1">
    <location>
        <begin position="172"/>
        <end position="187"/>
    </location>
</feature>
<reference evidence="2" key="1">
    <citation type="journal article" date="2019" name="Sci. Rep.">
        <title>Draft genome of Tanacetum cinerariifolium, the natural source of mosquito coil.</title>
        <authorList>
            <person name="Yamashiro T."/>
            <person name="Shiraishi A."/>
            <person name="Satake H."/>
            <person name="Nakayama K."/>
        </authorList>
    </citation>
    <scope>NUCLEOTIDE SEQUENCE</scope>
</reference>
<feature type="compositionally biased region" description="Basic residues" evidence="1">
    <location>
        <begin position="216"/>
        <end position="228"/>
    </location>
</feature>
<gene>
    <name evidence="2" type="ORF">Tci_058451</name>
</gene>
<proteinExistence type="predicted"/>
<accession>A0A6L2NJW0</accession>